<dbReference type="InterPro" id="IPR051693">
    <property type="entry name" value="UPF0046_metallophosphoest"/>
</dbReference>
<organism evidence="2 3">
    <name type="scientific">Gymnopilus dilepis</name>
    <dbReference type="NCBI Taxonomy" id="231916"/>
    <lineage>
        <taxon>Eukaryota</taxon>
        <taxon>Fungi</taxon>
        <taxon>Dikarya</taxon>
        <taxon>Basidiomycota</taxon>
        <taxon>Agaricomycotina</taxon>
        <taxon>Agaricomycetes</taxon>
        <taxon>Agaricomycetidae</taxon>
        <taxon>Agaricales</taxon>
        <taxon>Agaricineae</taxon>
        <taxon>Hymenogastraceae</taxon>
        <taxon>Gymnopilus</taxon>
    </lineage>
</organism>
<evidence type="ECO:0000259" key="1">
    <source>
        <dbReference type="Pfam" id="PF00149"/>
    </source>
</evidence>
<dbReference type="Gene3D" id="3.60.21.10">
    <property type="match status" value="1"/>
</dbReference>
<keyword evidence="3" id="KW-1185">Reference proteome</keyword>
<dbReference type="EMBL" id="NHYE01005557">
    <property type="protein sequence ID" value="PPQ69958.1"/>
    <property type="molecule type" value="Genomic_DNA"/>
</dbReference>
<sequence length="317" mass="35205">MSAVAPRRIRIVCISDTHNDDPTPHIPAGDVLVHAGDMTDDGTQEELERALAWIRKLPHKLKVIIPGPLPFFSTNLKYFKINLSLMHLLGNHDLGLDPSHKAYNPTMHALFTSAAVQADGVVFLDKSRSTFLHNDILSIYANSYQPDFLKSSYAFTYAPFPSPEATAAWASAPDKRSSSSSTASSGQSEAPLELWLSHGAPKGRLDWIHIEGLMGCEAQRRKVQAARPQVCVFGHFHCSYGVEKVVWRDSGDEVDSEGDSDGFKECVVLTEENRDAPYDFTSLERGKETVFINAAWMTMEKGKVEKRNKPIVIDLAY</sequence>
<gene>
    <name evidence="2" type="ORF">CVT26_013294</name>
</gene>
<evidence type="ECO:0000313" key="2">
    <source>
        <dbReference type="EMBL" id="PPQ69958.1"/>
    </source>
</evidence>
<accession>A0A409VUN0</accession>
<evidence type="ECO:0000313" key="3">
    <source>
        <dbReference type="Proteomes" id="UP000284706"/>
    </source>
</evidence>
<dbReference type="CDD" id="cd07379">
    <property type="entry name" value="MPP_239FB"/>
    <property type="match status" value="1"/>
</dbReference>
<dbReference type="OrthoDB" id="630188at2759"/>
<dbReference type="SUPFAM" id="SSF56300">
    <property type="entry name" value="Metallo-dependent phosphatases"/>
    <property type="match status" value="1"/>
</dbReference>
<dbReference type="PANTHER" id="PTHR12905:SF0">
    <property type="entry name" value="CALCINEURIN-LIKE PHOSPHOESTERASE DOMAIN-CONTAINING PROTEIN"/>
    <property type="match status" value="1"/>
</dbReference>
<dbReference type="Proteomes" id="UP000284706">
    <property type="component" value="Unassembled WGS sequence"/>
</dbReference>
<dbReference type="InterPro" id="IPR029052">
    <property type="entry name" value="Metallo-depent_PP-like"/>
</dbReference>
<name>A0A409VUN0_9AGAR</name>
<dbReference type="InterPro" id="IPR004843">
    <property type="entry name" value="Calcineurin-like_PHP"/>
</dbReference>
<protein>
    <recommendedName>
        <fullName evidence="1">Calcineurin-like phosphoesterase domain-containing protein</fullName>
    </recommendedName>
</protein>
<dbReference type="Pfam" id="PF00149">
    <property type="entry name" value="Metallophos"/>
    <property type="match status" value="1"/>
</dbReference>
<dbReference type="GO" id="GO:0016787">
    <property type="term" value="F:hydrolase activity"/>
    <property type="evidence" value="ECO:0007669"/>
    <property type="project" value="InterPro"/>
</dbReference>
<reference evidence="2 3" key="1">
    <citation type="journal article" date="2018" name="Evol. Lett.">
        <title>Horizontal gene cluster transfer increased hallucinogenic mushroom diversity.</title>
        <authorList>
            <person name="Reynolds H.T."/>
            <person name="Vijayakumar V."/>
            <person name="Gluck-Thaler E."/>
            <person name="Korotkin H.B."/>
            <person name="Matheny P.B."/>
            <person name="Slot J.C."/>
        </authorList>
    </citation>
    <scope>NUCLEOTIDE SEQUENCE [LARGE SCALE GENOMIC DNA]</scope>
    <source>
        <strain evidence="2 3">SRW20</strain>
    </source>
</reference>
<dbReference type="PANTHER" id="PTHR12905">
    <property type="entry name" value="METALLOPHOSPHOESTERASE"/>
    <property type="match status" value="1"/>
</dbReference>
<dbReference type="InParanoid" id="A0A409VUN0"/>
<feature type="domain" description="Calcineurin-like phosphoesterase" evidence="1">
    <location>
        <begin position="9"/>
        <end position="238"/>
    </location>
</feature>
<proteinExistence type="predicted"/>
<dbReference type="AlphaFoldDB" id="A0A409VUN0"/>
<comment type="caution">
    <text evidence="2">The sequence shown here is derived from an EMBL/GenBank/DDBJ whole genome shotgun (WGS) entry which is preliminary data.</text>
</comment>